<dbReference type="GO" id="GO:0006623">
    <property type="term" value="P:protein targeting to vacuole"/>
    <property type="evidence" value="ECO:0007669"/>
    <property type="project" value="TreeGrafter"/>
</dbReference>
<evidence type="ECO:0000256" key="2">
    <source>
        <dbReference type="ARBA" id="ARBA00022753"/>
    </source>
</evidence>
<feature type="region of interest" description="Disordered" evidence="3">
    <location>
        <begin position="197"/>
        <end position="220"/>
    </location>
</feature>
<sequence length="579" mass="64425">MSWWSSNPLDELIDKATSETLPSGFEDWALTLEICDQIRSKSVAPKDAMKALKRRLENKNPNVQLSTLRLIDACVKNGGDHFLVEVASKEFIDNMSSLLKSTVFTNAEVKSRILELMQVWVLAFQGKPHLHYVEEAVKSLKYEGINWTMFDMNLMNSITAGIAEMFSAGSAQQKLFLSPVLALYNLSVNAQKLKHQTGTRPLLQTPATPPAREDAEDDEDLKTALRLSLEDSTKIDLISKPAPARSSSYQPKTTSKPKDDDLEAAIQASLRDVEEAKKKVVVEPPTQSPLYKSHSSTKTVVLYDLSPVETESITLFSTLIERLKSAPIGTVTKEPQIQELHDSIGALRPKLARALAETMNKHETLLRMHSQIGKAVHIYDQLLESRFSMTTIGRQGRYSSYMLSAPQQYLPHQNISQAASASYFDRSDNPIRSNSTSYNQRELLSTRSDYPQPALAEHTADTFSPVPFVSQYPTSNTYLNSAQVDTVPVAPVLASSYSQYPNDRLLDSQFPPYQITRNDGSASSVQNISATHQHGSTTRPFQVSSQAQLIPEYYAGGSDQQVGQPTRSRHVEEVSLIDL</sequence>
<dbReference type="InterPro" id="IPR003903">
    <property type="entry name" value="UIM_dom"/>
</dbReference>
<gene>
    <name evidence="5" type="ORF">NEOLI_000102</name>
</gene>
<dbReference type="PANTHER" id="PTHR47794:SF1">
    <property type="entry name" value="VACUOLAR PROTEIN SORTING-ASSOCIATED PROTEIN 27"/>
    <property type="match status" value="1"/>
</dbReference>
<protein>
    <submittedName>
        <fullName evidence="5">Vacuolar protein sorting-associated protein 27</fullName>
    </submittedName>
</protein>
<name>A0A1U7LVE9_NEOID</name>
<dbReference type="GO" id="GO:0032266">
    <property type="term" value="F:phosphatidylinositol-3-phosphate binding"/>
    <property type="evidence" value="ECO:0007669"/>
    <property type="project" value="TreeGrafter"/>
</dbReference>
<dbReference type="InterPro" id="IPR002014">
    <property type="entry name" value="VHS_dom"/>
</dbReference>
<dbReference type="GO" id="GO:0043328">
    <property type="term" value="P:protein transport to vacuole involved in ubiquitin-dependent protein catabolic process via the multivesicular body sorting pathway"/>
    <property type="evidence" value="ECO:0007669"/>
    <property type="project" value="TreeGrafter"/>
</dbReference>
<accession>A0A1U7LVE9</accession>
<dbReference type="GO" id="GO:0043130">
    <property type="term" value="F:ubiquitin binding"/>
    <property type="evidence" value="ECO:0007669"/>
    <property type="project" value="InterPro"/>
</dbReference>
<feature type="compositionally biased region" description="Polar residues" evidence="3">
    <location>
        <begin position="245"/>
        <end position="254"/>
    </location>
</feature>
<evidence type="ECO:0000256" key="3">
    <source>
        <dbReference type="SAM" id="MobiDB-lite"/>
    </source>
</evidence>
<dbReference type="Gene3D" id="6.10.140.100">
    <property type="match status" value="1"/>
</dbReference>
<evidence type="ECO:0000259" key="4">
    <source>
        <dbReference type="PROSITE" id="PS50179"/>
    </source>
</evidence>
<evidence type="ECO:0000313" key="5">
    <source>
        <dbReference type="EMBL" id="OLL26650.1"/>
    </source>
</evidence>
<dbReference type="Pfam" id="PF21356">
    <property type="entry name" value="Vps27_GAT-like"/>
    <property type="match status" value="1"/>
</dbReference>
<proteinExistence type="predicted"/>
<dbReference type="EMBL" id="LXFE01000157">
    <property type="protein sequence ID" value="OLL26650.1"/>
    <property type="molecule type" value="Genomic_DNA"/>
</dbReference>
<dbReference type="Gene3D" id="1.20.5.1940">
    <property type="match status" value="1"/>
</dbReference>
<dbReference type="AlphaFoldDB" id="A0A1U7LVE9"/>
<dbReference type="SMART" id="SM00726">
    <property type="entry name" value="UIM"/>
    <property type="match status" value="2"/>
</dbReference>
<dbReference type="PROSITE" id="PS50330">
    <property type="entry name" value="UIM"/>
    <property type="match status" value="1"/>
</dbReference>
<keyword evidence="2" id="KW-0967">Endosome</keyword>
<feature type="region of interest" description="Disordered" evidence="3">
    <location>
        <begin position="240"/>
        <end position="261"/>
    </location>
</feature>
<comment type="caution">
    <text evidence="5">The sequence shown here is derived from an EMBL/GenBank/DDBJ whole genome shotgun (WGS) entry which is preliminary data.</text>
</comment>
<feature type="domain" description="VHS" evidence="4">
    <location>
        <begin position="26"/>
        <end position="148"/>
    </location>
</feature>
<dbReference type="STRING" id="1198029.A0A1U7LVE9"/>
<dbReference type="Gene3D" id="1.25.40.90">
    <property type="match status" value="1"/>
</dbReference>
<dbReference type="InterPro" id="IPR049425">
    <property type="entry name" value="Vps27_GAT-like"/>
</dbReference>
<feature type="region of interest" description="Disordered" evidence="3">
    <location>
        <begin position="517"/>
        <end position="542"/>
    </location>
</feature>
<dbReference type="PROSITE" id="PS50179">
    <property type="entry name" value="VHS"/>
    <property type="match status" value="1"/>
</dbReference>
<dbReference type="PANTHER" id="PTHR47794">
    <property type="entry name" value="VACUOLAR PROTEIN SORTING-ASSOCIATED PROTEIN 27"/>
    <property type="match status" value="1"/>
</dbReference>
<feature type="region of interest" description="Disordered" evidence="3">
    <location>
        <begin position="556"/>
        <end position="579"/>
    </location>
</feature>
<evidence type="ECO:0000313" key="6">
    <source>
        <dbReference type="Proteomes" id="UP000186594"/>
    </source>
</evidence>
<dbReference type="SUPFAM" id="SSF48464">
    <property type="entry name" value="ENTH/VHS domain"/>
    <property type="match status" value="1"/>
</dbReference>
<dbReference type="OMA" id="HTWGGNT"/>
<dbReference type="OrthoDB" id="957735at2759"/>
<dbReference type="CDD" id="cd16979">
    <property type="entry name" value="VHS_Vps27"/>
    <property type="match status" value="1"/>
</dbReference>
<keyword evidence="6" id="KW-1185">Reference proteome</keyword>
<dbReference type="Pfam" id="PF00790">
    <property type="entry name" value="VHS"/>
    <property type="match status" value="1"/>
</dbReference>
<dbReference type="InterPro" id="IPR008942">
    <property type="entry name" value="ENTH_VHS"/>
</dbReference>
<organism evidence="5 6">
    <name type="scientific">Neolecta irregularis (strain DAH-3)</name>
    <dbReference type="NCBI Taxonomy" id="1198029"/>
    <lineage>
        <taxon>Eukaryota</taxon>
        <taxon>Fungi</taxon>
        <taxon>Dikarya</taxon>
        <taxon>Ascomycota</taxon>
        <taxon>Taphrinomycotina</taxon>
        <taxon>Neolectales</taxon>
        <taxon>Neolectaceae</taxon>
        <taxon>Neolecta</taxon>
    </lineage>
</organism>
<reference evidence="5 6" key="1">
    <citation type="submission" date="2016-04" db="EMBL/GenBank/DDBJ databases">
        <title>Evolutionary innovation and constraint leading to complex multicellularity in the Ascomycota.</title>
        <authorList>
            <person name="Cisse O."/>
            <person name="Nguyen A."/>
            <person name="Hewitt D.A."/>
            <person name="Jedd G."/>
            <person name="Stajich J.E."/>
        </authorList>
    </citation>
    <scope>NUCLEOTIDE SEQUENCE [LARGE SCALE GENOMIC DNA]</scope>
    <source>
        <strain evidence="5 6">DAH-3</strain>
    </source>
</reference>
<evidence type="ECO:0000256" key="1">
    <source>
        <dbReference type="ARBA" id="ARBA00004125"/>
    </source>
</evidence>
<dbReference type="Proteomes" id="UP000186594">
    <property type="component" value="Unassembled WGS sequence"/>
</dbReference>
<dbReference type="GO" id="GO:0010008">
    <property type="term" value="C:endosome membrane"/>
    <property type="evidence" value="ECO:0007669"/>
    <property type="project" value="UniProtKB-SubCell"/>
</dbReference>
<dbReference type="CDD" id="cd21385">
    <property type="entry name" value="GAT_Vps27"/>
    <property type="match status" value="1"/>
</dbReference>
<dbReference type="SMART" id="SM00288">
    <property type="entry name" value="VHS"/>
    <property type="match status" value="1"/>
</dbReference>
<comment type="subcellular location">
    <subcellularLocation>
        <location evidence="1">Endosome membrane</location>
        <topology evidence="1">Peripheral membrane protein</topology>
        <orientation evidence="1">Cytoplasmic side</orientation>
    </subcellularLocation>
</comment>
<dbReference type="GO" id="GO:0033565">
    <property type="term" value="C:ESCRT-0 complex"/>
    <property type="evidence" value="ECO:0007669"/>
    <property type="project" value="TreeGrafter"/>
</dbReference>